<dbReference type="Gene3D" id="3.40.1390.10">
    <property type="entry name" value="MurE/MurF, N-terminal domain"/>
    <property type="match status" value="1"/>
</dbReference>
<dbReference type="InterPro" id="IPR000713">
    <property type="entry name" value="Mur_ligase_N"/>
</dbReference>
<feature type="binding site" evidence="7">
    <location>
        <position position="188"/>
    </location>
    <ligand>
        <name>UDP-N-acetyl-alpha-D-muramoyl-L-alanyl-D-glutamate</name>
        <dbReference type="ChEBI" id="CHEBI:83900"/>
    </ligand>
</feature>
<feature type="binding site" evidence="7">
    <location>
        <position position="29"/>
    </location>
    <ligand>
        <name>UDP-N-acetyl-alpha-D-muramoyl-L-alanyl-D-glutamate</name>
        <dbReference type="ChEBI" id="CHEBI:83900"/>
    </ligand>
</feature>
<feature type="short sequence motif" description="Meso-diaminopimelate recognition motif" evidence="7">
    <location>
        <begin position="408"/>
        <end position="411"/>
    </location>
</feature>
<dbReference type="InterPro" id="IPR005761">
    <property type="entry name" value="UDP-N-AcMur-Glu-dNH2Pim_ligase"/>
</dbReference>
<dbReference type="PANTHER" id="PTHR23135:SF4">
    <property type="entry name" value="UDP-N-ACETYLMURAMOYL-L-ALANYL-D-GLUTAMATE--2,6-DIAMINOPIMELATE LIGASE MURE HOMOLOG, CHLOROPLASTIC"/>
    <property type="match status" value="1"/>
</dbReference>
<dbReference type="InterPro" id="IPR036565">
    <property type="entry name" value="Mur-like_cat_sf"/>
</dbReference>
<keyword evidence="3 7" id="KW-0133">Cell shape</keyword>
<evidence type="ECO:0000256" key="4">
    <source>
        <dbReference type="ARBA" id="ARBA00022984"/>
    </source>
</evidence>
<gene>
    <name evidence="7" type="primary">murE</name>
    <name evidence="12" type="ORF">CEE60_11330</name>
</gene>
<feature type="domain" description="Mur ligase C-terminal" evidence="10">
    <location>
        <begin position="334"/>
        <end position="461"/>
    </location>
</feature>
<keyword evidence="6 7" id="KW-0961">Cell wall biogenesis/degradation</keyword>
<comment type="caution">
    <text evidence="12">The sequence shown here is derived from an EMBL/GenBank/DDBJ whole genome shotgun (WGS) entry which is preliminary data.</text>
</comment>
<evidence type="ECO:0000313" key="12">
    <source>
        <dbReference type="EMBL" id="OWQ53002.1"/>
    </source>
</evidence>
<dbReference type="Gene3D" id="3.40.1190.10">
    <property type="entry name" value="Mur-like, catalytic domain"/>
    <property type="match status" value="1"/>
</dbReference>
<dbReference type="UniPathway" id="UPA00219"/>
<comment type="subcellular location">
    <subcellularLocation>
        <location evidence="7 8">Cytoplasm</location>
    </subcellularLocation>
</comment>
<dbReference type="GO" id="GO:0005737">
    <property type="term" value="C:cytoplasm"/>
    <property type="evidence" value="ECO:0007669"/>
    <property type="project" value="UniProtKB-SubCell"/>
</dbReference>
<evidence type="ECO:0000256" key="8">
    <source>
        <dbReference type="RuleBase" id="RU004135"/>
    </source>
</evidence>
<keyword evidence="7" id="KW-0963">Cytoplasm</keyword>
<evidence type="ECO:0000256" key="5">
    <source>
        <dbReference type="ARBA" id="ARBA00023306"/>
    </source>
</evidence>
<comment type="pathway">
    <text evidence="7 8">Cell wall biogenesis; peptidoglycan biosynthesis.</text>
</comment>
<feature type="binding site" evidence="7">
    <location>
        <position position="180"/>
    </location>
    <ligand>
        <name>UDP-N-acetyl-alpha-D-muramoyl-L-alanyl-D-glutamate</name>
        <dbReference type="ChEBI" id="CHEBI:83900"/>
    </ligand>
</feature>
<comment type="cofactor">
    <cofactor evidence="7">
        <name>Mg(2+)</name>
        <dbReference type="ChEBI" id="CHEBI:18420"/>
    </cofactor>
</comment>
<dbReference type="Pfam" id="PF01225">
    <property type="entry name" value="Mur_ligase"/>
    <property type="match status" value="1"/>
</dbReference>
<dbReference type="EC" id="6.3.2.13" evidence="7"/>
<feature type="domain" description="Mur ligase central" evidence="11">
    <location>
        <begin position="109"/>
        <end position="311"/>
    </location>
</feature>
<reference evidence="12 13" key="1">
    <citation type="submission" date="2017-06" db="EMBL/GenBank/DDBJ databases">
        <authorList>
            <person name="Kim H.J."/>
            <person name="Triplett B.A."/>
        </authorList>
    </citation>
    <scope>NUCLEOTIDE SEQUENCE [LARGE SCALE GENOMIC DNA]</scope>
    <source>
        <strain evidence="12 13">13146</strain>
    </source>
</reference>
<feature type="binding site" evidence="7">
    <location>
        <position position="384"/>
    </location>
    <ligand>
        <name>meso-2,6-diaminopimelate</name>
        <dbReference type="ChEBI" id="CHEBI:57791"/>
    </ligand>
</feature>
<feature type="binding site" evidence="7">
    <location>
        <begin position="111"/>
        <end position="117"/>
    </location>
    <ligand>
        <name>ATP</name>
        <dbReference type="ChEBI" id="CHEBI:30616"/>
    </ligand>
</feature>
<dbReference type="GO" id="GO:0000287">
    <property type="term" value="F:magnesium ion binding"/>
    <property type="evidence" value="ECO:0007669"/>
    <property type="project" value="UniProtKB-UniRule"/>
</dbReference>
<comment type="similarity">
    <text evidence="1 7">Belongs to the MurCDEF family. MurE subfamily.</text>
</comment>
<dbReference type="AlphaFoldDB" id="A0A246HLS3"/>
<accession>A0A246HLS3</accession>
<dbReference type="GO" id="GO:0071555">
    <property type="term" value="P:cell wall organization"/>
    <property type="evidence" value="ECO:0007669"/>
    <property type="project" value="UniProtKB-KW"/>
</dbReference>
<evidence type="ECO:0000256" key="6">
    <source>
        <dbReference type="ARBA" id="ARBA00023316"/>
    </source>
</evidence>
<evidence type="ECO:0000256" key="2">
    <source>
        <dbReference type="ARBA" id="ARBA00022618"/>
    </source>
</evidence>
<dbReference type="EMBL" id="NIVS01000022">
    <property type="protein sequence ID" value="OWQ53002.1"/>
    <property type="molecule type" value="Genomic_DNA"/>
</dbReference>
<dbReference type="SUPFAM" id="SSF53244">
    <property type="entry name" value="MurD-like peptide ligases, peptide-binding domain"/>
    <property type="match status" value="1"/>
</dbReference>
<evidence type="ECO:0000313" key="13">
    <source>
        <dbReference type="Proteomes" id="UP000198157"/>
    </source>
</evidence>
<dbReference type="GO" id="GO:0005524">
    <property type="term" value="F:ATP binding"/>
    <property type="evidence" value="ECO:0007669"/>
    <property type="project" value="UniProtKB-UniRule"/>
</dbReference>
<comment type="caution">
    <text evidence="7">Lacks conserved residue(s) required for the propagation of feature annotation.</text>
</comment>
<protein>
    <recommendedName>
        <fullName evidence="7">UDP-N-acetylmuramoyl-L-alanyl-D-glutamate--2,6-diaminopimelate ligase</fullName>
        <ecNumber evidence="7">6.3.2.13</ecNumber>
    </recommendedName>
    <alternativeName>
        <fullName evidence="7">Meso-A2pm-adding enzyme</fullName>
    </alternativeName>
    <alternativeName>
        <fullName evidence="7">Meso-diaminopimelate-adding enzyme</fullName>
    </alternativeName>
    <alternativeName>
        <fullName evidence="7">UDP-MurNAc-L-Ala-D-Glu:meso-diaminopimelate ligase</fullName>
    </alternativeName>
    <alternativeName>
        <fullName evidence="7">UDP-MurNAc-tripeptide synthetase</fullName>
    </alternativeName>
    <alternativeName>
        <fullName evidence="7">UDP-N-acetylmuramyl-tripeptide synthetase</fullName>
    </alternativeName>
</protein>
<keyword evidence="2 7" id="KW-0132">Cell division</keyword>
<feature type="binding site" evidence="7">
    <location>
        <begin position="408"/>
        <end position="411"/>
    </location>
    <ligand>
        <name>meso-2,6-diaminopimelate</name>
        <dbReference type="ChEBI" id="CHEBI:57791"/>
    </ligand>
</feature>
<feature type="binding site" evidence="7">
    <location>
        <position position="186"/>
    </location>
    <ligand>
        <name>UDP-N-acetyl-alpha-D-muramoyl-L-alanyl-D-glutamate</name>
        <dbReference type="ChEBI" id="CHEBI:83900"/>
    </ligand>
</feature>
<feature type="binding site" evidence="7">
    <location>
        <position position="459"/>
    </location>
    <ligand>
        <name>meso-2,6-diaminopimelate</name>
        <dbReference type="ChEBI" id="CHEBI:57791"/>
    </ligand>
</feature>
<dbReference type="Pfam" id="PF08245">
    <property type="entry name" value="Mur_ligase_M"/>
    <property type="match status" value="1"/>
</dbReference>
<dbReference type="InterPro" id="IPR004101">
    <property type="entry name" value="Mur_ligase_C"/>
</dbReference>
<dbReference type="InterPro" id="IPR036615">
    <property type="entry name" value="Mur_ligase_C_dom_sf"/>
</dbReference>
<evidence type="ECO:0000259" key="10">
    <source>
        <dbReference type="Pfam" id="PF02875"/>
    </source>
</evidence>
<dbReference type="Proteomes" id="UP000198157">
    <property type="component" value="Unassembled WGS sequence"/>
</dbReference>
<dbReference type="Pfam" id="PF02875">
    <property type="entry name" value="Mur_ligase_C"/>
    <property type="match status" value="1"/>
</dbReference>
<evidence type="ECO:0000259" key="11">
    <source>
        <dbReference type="Pfam" id="PF08245"/>
    </source>
</evidence>
<dbReference type="NCBIfam" id="NF001126">
    <property type="entry name" value="PRK00139.1-4"/>
    <property type="match status" value="1"/>
</dbReference>
<dbReference type="HAMAP" id="MF_00208">
    <property type="entry name" value="MurE"/>
    <property type="match status" value="1"/>
</dbReference>
<keyword evidence="7" id="KW-0067">ATP-binding</keyword>
<evidence type="ECO:0000256" key="1">
    <source>
        <dbReference type="ARBA" id="ARBA00005898"/>
    </source>
</evidence>
<keyword evidence="7 12" id="KW-0436">Ligase</keyword>
<comment type="catalytic activity">
    <reaction evidence="7">
        <text>UDP-N-acetyl-alpha-D-muramoyl-L-alanyl-D-glutamate + meso-2,6-diaminopimelate + ATP = UDP-N-acetyl-alpha-D-muramoyl-L-alanyl-gamma-D-glutamyl-meso-2,6-diaminopimelate + ADP + phosphate + H(+)</text>
        <dbReference type="Rhea" id="RHEA:23676"/>
        <dbReference type="ChEBI" id="CHEBI:15378"/>
        <dbReference type="ChEBI" id="CHEBI:30616"/>
        <dbReference type="ChEBI" id="CHEBI:43474"/>
        <dbReference type="ChEBI" id="CHEBI:57791"/>
        <dbReference type="ChEBI" id="CHEBI:83900"/>
        <dbReference type="ChEBI" id="CHEBI:83905"/>
        <dbReference type="ChEBI" id="CHEBI:456216"/>
        <dbReference type="EC" id="6.3.2.13"/>
    </reaction>
</comment>
<name>A0A246HLS3_STEMA</name>
<comment type="PTM">
    <text evidence="7">Carboxylation is probably crucial for Mg(2+) binding and, consequently, for the gamma-phosphate positioning of ATP.</text>
</comment>
<dbReference type="PANTHER" id="PTHR23135">
    <property type="entry name" value="MUR LIGASE FAMILY MEMBER"/>
    <property type="match status" value="1"/>
</dbReference>
<keyword evidence="4 7" id="KW-0573">Peptidoglycan synthesis</keyword>
<dbReference type="SUPFAM" id="SSF53623">
    <property type="entry name" value="MurD-like peptide ligases, catalytic domain"/>
    <property type="match status" value="1"/>
</dbReference>
<organism evidence="12 13">
    <name type="scientific">Stenotrophomonas maltophilia</name>
    <name type="common">Pseudomonas maltophilia</name>
    <name type="synonym">Xanthomonas maltophilia</name>
    <dbReference type="NCBI Taxonomy" id="40324"/>
    <lineage>
        <taxon>Bacteria</taxon>
        <taxon>Pseudomonadati</taxon>
        <taxon>Pseudomonadota</taxon>
        <taxon>Gammaproteobacteria</taxon>
        <taxon>Lysobacterales</taxon>
        <taxon>Lysobacteraceae</taxon>
        <taxon>Stenotrophomonas</taxon>
        <taxon>Stenotrophomonas maltophilia group</taxon>
    </lineage>
</organism>
<feature type="domain" description="Mur ligase N-terminal catalytic" evidence="9">
    <location>
        <begin position="22"/>
        <end position="96"/>
    </location>
</feature>
<feature type="binding site" evidence="7">
    <location>
        <position position="463"/>
    </location>
    <ligand>
        <name>meso-2,6-diaminopimelate</name>
        <dbReference type="ChEBI" id="CHEBI:57791"/>
    </ligand>
</feature>
<dbReference type="InterPro" id="IPR035911">
    <property type="entry name" value="MurE/MurF_N"/>
</dbReference>
<evidence type="ECO:0000256" key="3">
    <source>
        <dbReference type="ARBA" id="ARBA00022960"/>
    </source>
</evidence>
<feature type="modified residue" description="N6-carboxylysine" evidence="7">
    <location>
        <position position="220"/>
    </location>
</feature>
<dbReference type="NCBIfam" id="NF001124">
    <property type="entry name" value="PRK00139.1-2"/>
    <property type="match status" value="1"/>
</dbReference>
<evidence type="ECO:0000259" key="9">
    <source>
        <dbReference type="Pfam" id="PF01225"/>
    </source>
</evidence>
<feature type="binding site" evidence="7">
    <location>
        <begin position="153"/>
        <end position="154"/>
    </location>
    <ligand>
        <name>UDP-N-acetyl-alpha-D-muramoyl-L-alanyl-D-glutamate</name>
        <dbReference type="ChEBI" id="CHEBI:83900"/>
    </ligand>
</feature>
<dbReference type="GO" id="GO:0008360">
    <property type="term" value="P:regulation of cell shape"/>
    <property type="evidence" value="ECO:0007669"/>
    <property type="project" value="UniProtKB-KW"/>
</dbReference>
<keyword evidence="7" id="KW-0460">Magnesium</keyword>
<feature type="binding site" evidence="7">
    <location>
        <position position="27"/>
    </location>
    <ligand>
        <name>UDP-N-acetyl-alpha-D-muramoyl-L-alanyl-D-glutamate</name>
        <dbReference type="ChEBI" id="CHEBI:83900"/>
    </ligand>
</feature>
<dbReference type="GO" id="GO:0051301">
    <property type="term" value="P:cell division"/>
    <property type="evidence" value="ECO:0007669"/>
    <property type="project" value="UniProtKB-KW"/>
</dbReference>
<dbReference type="GO" id="GO:0009252">
    <property type="term" value="P:peptidoglycan biosynthetic process"/>
    <property type="evidence" value="ECO:0007669"/>
    <property type="project" value="UniProtKB-UniRule"/>
</dbReference>
<keyword evidence="7" id="KW-0547">Nucleotide-binding</keyword>
<dbReference type="SUPFAM" id="SSF63418">
    <property type="entry name" value="MurE/MurF N-terminal domain"/>
    <property type="match status" value="1"/>
</dbReference>
<comment type="function">
    <text evidence="7">Catalyzes the addition of meso-diaminopimelic acid to the nucleotide precursor UDP-N-acetylmuramoyl-L-alanyl-D-glutamate (UMAG) in the biosynthesis of bacterial cell-wall peptidoglycan.</text>
</comment>
<dbReference type="GO" id="GO:0008765">
    <property type="term" value="F:UDP-N-acetylmuramoylalanyl-D-glutamate-2,6-diaminopimelate ligase activity"/>
    <property type="evidence" value="ECO:0007669"/>
    <property type="project" value="UniProtKB-UniRule"/>
</dbReference>
<proteinExistence type="inferred from homology"/>
<evidence type="ECO:0000256" key="7">
    <source>
        <dbReference type="HAMAP-Rule" id="MF_00208"/>
    </source>
</evidence>
<dbReference type="NCBIfam" id="TIGR01085">
    <property type="entry name" value="murE"/>
    <property type="match status" value="1"/>
</dbReference>
<dbReference type="OrthoDB" id="9800958at2"/>
<sequence length="500" mass="51879">MSQTMLLSQLLPDVALSHDPSITGLVLDSRAVRPGNAFVAIAGFGAHGLGFVDQARANGAAAILFDPPAPVELPAPTDAIAVPGLRNRMGAMADQFHGHPSRAMTMVGVTGTNGKTSTVQLLAQAWHLLGTRSGSIGTLGVGLYGDVVPTGFTTPLVLQMHEVLAQLRDGGAQAVAMEVSSHALDQGRVDAVHYDVAVFTNLTRDHLDYHGDMAQYGAAKAKLFHRDGLKAAVVNLDDSFGSELLRTVGETVRPIGVSSRGAAQATLRADSLTLDGRGIAFDLVVDGQRHPVQSPLLGRFNVDNLLAVAGALYALGHAPAAIAALLSQLQPIAGRMNRLGGEGGLPTVVVDYAHTPDALEQALTSVQGHLAGRLVCVFGCGGERDTGKRPQMAAIAEQHADVVIVTDDNPRGEDGDVIVADILKGFDAPAAVTVQRDRAAAIATAIGQAGAGDIVLIAGKGHEPYQEIHGVKHAFDDTDVAGRVLAARVDKAGTPRMEAP</sequence>
<dbReference type="Gene3D" id="3.90.190.20">
    <property type="entry name" value="Mur ligase, C-terminal domain"/>
    <property type="match status" value="1"/>
</dbReference>
<keyword evidence="5 7" id="KW-0131">Cell cycle</keyword>
<dbReference type="InterPro" id="IPR013221">
    <property type="entry name" value="Mur_ligase_cen"/>
</dbReference>